<evidence type="ECO:0000313" key="3">
    <source>
        <dbReference type="Proteomes" id="UP001175604"/>
    </source>
</evidence>
<feature type="signal peptide" evidence="1">
    <location>
        <begin position="1"/>
        <end position="20"/>
    </location>
</feature>
<dbReference type="Proteomes" id="UP001175604">
    <property type="component" value="Unassembled WGS sequence"/>
</dbReference>
<comment type="caution">
    <text evidence="2">The sequence shown here is derived from an EMBL/GenBank/DDBJ whole genome shotgun (WGS) entry which is preliminary data.</text>
</comment>
<dbReference type="RefSeq" id="WP_289785176.1">
    <property type="nucleotide sequence ID" value="NZ_JAUDJE010000004.1"/>
</dbReference>
<keyword evidence="3" id="KW-1185">Reference proteome</keyword>
<reference evidence="2" key="1">
    <citation type="submission" date="2023-06" db="EMBL/GenBank/DDBJ databases">
        <title>full genome analysis of Phenantherene degrader P3.</title>
        <authorList>
            <person name="Akbar A."/>
            <person name="Rahmeh R."/>
            <person name="Kishk M."/>
        </authorList>
    </citation>
    <scope>NUCLEOTIDE SEQUENCE</scope>
    <source>
        <strain evidence="2">P3</strain>
    </source>
</reference>
<dbReference type="EMBL" id="JAUDJE010000004">
    <property type="protein sequence ID" value="MDM9558775.1"/>
    <property type="molecule type" value="Genomic_DNA"/>
</dbReference>
<organism evidence="2 3">
    <name type="scientific">Bordetella petrii</name>
    <dbReference type="NCBI Taxonomy" id="94624"/>
    <lineage>
        <taxon>Bacteria</taxon>
        <taxon>Pseudomonadati</taxon>
        <taxon>Pseudomonadota</taxon>
        <taxon>Betaproteobacteria</taxon>
        <taxon>Burkholderiales</taxon>
        <taxon>Alcaligenaceae</taxon>
        <taxon>Bordetella</taxon>
    </lineage>
</organism>
<gene>
    <name evidence="2" type="ORF">QUC21_07025</name>
</gene>
<keyword evidence="1" id="KW-0732">Signal</keyword>
<name>A0ABT7W0R0_9BORD</name>
<evidence type="ECO:0008006" key="4">
    <source>
        <dbReference type="Google" id="ProtNLM"/>
    </source>
</evidence>
<feature type="chain" id="PRO_5045448562" description="Lipoprotein" evidence="1">
    <location>
        <begin position="21"/>
        <end position="202"/>
    </location>
</feature>
<evidence type="ECO:0000256" key="1">
    <source>
        <dbReference type="SAM" id="SignalP"/>
    </source>
</evidence>
<accession>A0ABT7W0R0</accession>
<proteinExistence type="predicted"/>
<protein>
    <recommendedName>
        <fullName evidence="4">Lipoprotein</fullName>
    </recommendedName>
</protein>
<evidence type="ECO:0000313" key="2">
    <source>
        <dbReference type="EMBL" id="MDM9558775.1"/>
    </source>
</evidence>
<dbReference type="PROSITE" id="PS51257">
    <property type="entry name" value="PROKAR_LIPOPROTEIN"/>
    <property type="match status" value="1"/>
</dbReference>
<sequence length="202" mass="21689">MPRFTCLAASLLAVALGGCAAPRDATAPSPSAASAVHVDSEYGFRIAVPAGVTPRQDFSGSYLAGQDWKAYAEPGSQGVPRLAMALPGSNRITTAELRIGVSDAAAEVRRCTTPPRGMQNGVRRARINGIDFTQFRAQDAAMSHYMVVDAYRTVHAGRCYAVDLMVYGVNPQVYSPPAAEPFPRDEALRRLRAWLDGFAFLP</sequence>